<dbReference type="Proteomes" id="UP001234202">
    <property type="component" value="Unassembled WGS sequence"/>
</dbReference>
<protein>
    <submittedName>
        <fullName evidence="1">Uncharacterized protein</fullName>
    </submittedName>
</protein>
<gene>
    <name evidence="1" type="ORF">QFC24_001007</name>
</gene>
<evidence type="ECO:0000313" key="1">
    <source>
        <dbReference type="EMBL" id="KAJ9127597.1"/>
    </source>
</evidence>
<comment type="caution">
    <text evidence="1">The sequence shown here is derived from an EMBL/GenBank/DDBJ whole genome shotgun (WGS) entry which is preliminary data.</text>
</comment>
<keyword evidence="2" id="KW-1185">Reference proteome</keyword>
<organism evidence="1 2">
    <name type="scientific">Naganishia onofrii</name>
    <dbReference type="NCBI Taxonomy" id="1851511"/>
    <lineage>
        <taxon>Eukaryota</taxon>
        <taxon>Fungi</taxon>
        <taxon>Dikarya</taxon>
        <taxon>Basidiomycota</taxon>
        <taxon>Agaricomycotina</taxon>
        <taxon>Tremellomycetes</taxon>
        <taxon>Filobasidiales</taxon>
        <taxon>Filobasidiaceae</taxon>
        <taxon>Naganishia</taxon>
    </lineage>
</organism>
<evidence type="ECO:0000313" key="2">
    <source>
        <dbReference type="Proteomes" id="UP001234202"/>
    </source>
</evidence>
<dbReference type="EMBL" id="JASBWV010000002">
    <property type="protein sequence ID" value="KAJ9127597.1"/>
    <property type="molecule type" value="Genomic_DNA"/>
</dbReference>
<name>A0ACC2XUC9_9TREE</name>
<accession>A0ACC2XUC9</accession>
<sequence length="783" mass="84080">MSNASTYSGGGGHTYPPISSASGYTSNGLSPRPPPRSGSSSNLQASHGPLIYYPPLNQTWNRIKRVIGEHVPELLDSLNTPIDPIQLQHIEGELGFMLPPSVRDSYLCTDGQDPSADFKEGMFFGLTLLPLEDVLREWSFWRRVEYDPATGQNPDILAMMSSIPPGWVKPLYACRGWLPLIADKCGNYVGVDLDPPGSSYGVNRDDPGNSASGSKSRQATGGSWGQVILFGRDFDRKCVLWHGEGEGGWGRWLAKFAEELESGSGWEISDRSISGAQSRGQNGNDSDEESEDDIGYSSYYFDGGASGGDSYGSGGQGLRLTGEYRGWGVMEAWWDRSVRRWEELGFGLQAEELRRQQEEIEKSRGDTSAPALMGLGFGGMRIGTAGEDAQVAIPVLDDPNAIIPAVSGILPPSTPTPETALLGSRSPLVTRQQELEPARNGPPPTLTVGLDGMERRESSNFRDFSAEADQDNALRSPSLANRLITPLSPAGSDQSTIMARDQDESGRQSLSVPSSATTVSYADAGGLLSPHPQSLPQRRPVKRTPAPAPVPLPLDLPTRADVQAAEAVASAEARGLRGGWVMSMEAVGGQNPYSSATSSRRSTVSTIGDDIGLMTMTASKDKGKKPMRGSEDIEVRHHNSNAVDMVDIDLEGGRNDRFGSKDGPSRYSTERRSGDLPRISMSRRSSNASNGSGSAYPGGHPIRTPSPLSMIRQNDATPRPVASTRNSHIFSENPFEQSAAAYLEGPPVPRKSEDIGPEVPEKEQSSGGKKVGDDGMDMQEVAI</sequence>
<reference evidence="1" key="1">
    <citation type="submission" date="2023-04" db="EMBL/GenBank/DDBJ databases">
        <title>Draft Genome sequencing of Naganishia species isolated from polar environments using Oxford Nanopore Technology.</title>
        <authorList>
            <person name="Leo P."/>
            <person name="Venkateswaran K."/>
        </authorList>
    </citation>
    <scope>NUCLEOTIDE SEQUENCE</scope>
    <source>
        <strain evidence="1">DBVPG 5303</strain>
    </source>
</reference>
<proteinExistence type="predicted"/>